<dbReference type="Pfam" id="PF07714">
    <property type="entry name" value="PK_Tyr_Ser-Thr"/>
    <property type="match status" value="2"/>
</dbReference>
<name>A0A0P0XWN1_ORYSJ</name>
<reference evidence="19" key="1">
    <citation type="journal article" date="2005" name="Nature">
        <title>The map-based sequence of the rice genome.</title>
        <authorList>
            <consortium name="International rice genome sequencing project (IRGSP)"/>
            <person name="Matsumoto T."/>
            <person name="Wu J."/>
            <person name="Kanamori H."/>
            <person name="Katayose Y."/>
            <person name="Fujisawa M."/>
            <person name="Namiki N."/>
            <person name="Mizuno H."/>
            <person name="Yamamoto K."/>
            <person name="Antonio B.A."/>
            <person name="Baba T."/>
            <person name="Sakata K."/>
            <person name="Nagamura Y."/>
            <person name="Aoki H."/>
            <person name="Arikawa K."/>
            <person name="Arita K."/>
            <person name="Bito T."/>
            <person name="Chiden Y."/>
            <person name="Fujitsuka N."/>
            <person name="Fukunaka R."/>
            <person name="Hamada M."/>
            <person name="Harada C."/>
            <person name="Hayashi A."/>
            <person name="Hijishita S."/>
            <person name="Honda M."/>
            <person name="Hosokawa S."/>
            <person name="Ichikawa Y."/>
            <person name="Idonuma A."/>
            <person name="Iijima M."/>
            <person name="Ikeda M."/>
            <person name="Ikeno M."/>
            <person name="Ito K."/>
            <person name="Ito S."/>
            <person name="Ito T."/>
            <person name="Ito Y."/>
            <person name="Ito Y."/>
            <person name="Iwabuchi A."/>
            <person name="Kamiya K."/>
            <person name="Karasawa W."/>
            <person name="Kurita K."/>
            <person name="Katagiri S."/>
            <person name="Kikuta A."/>
            <person name="Kobayashi H."/>
            <person name="Kobayashi N."/>
            <person name="Machita K."/>
            <person name="Maehara T."/>
            <person name="Masukawa M."/>
            <person name="Mizubayashi T."/>
            <person name="Mukai Y."/>
            <person name="Nagasaki H."/>
            <person name="Nagata Y."/>
            <person name="Naito S."/>
            <person name="Nakashima M."/>
            <person name="Nakama Y."/>
            <person name="Nakamichi Y."/>
            <person name="Nakamura M."/>
            <person name="Meguro A."/>
            <person name="Negishi M."/>
            <person name="Ohta I."/>
            <person name="Ohta T."/>
            <person name="Okamoto M."/>
            <person name="Ono N."/>
            <person name="Saji S."/>
            <person name="Sakaguchi M."/>
            <person name="Sakai K."/>
            <person name="Shibata M."/>
            <person name="Shimokawa T."/>
            <person name="Song J."/>
            <person name="Takazaki Y."/>
            <person name="Terasawa K."/>
            <person name="Tsugane M."/>
            <person name="Tsuji K."/>
            <person name="Ueda S."/>
            <person name="Waki K."/>
            <person name="Yamagata H."/>
            <person name="Yamamoto M."/>
            <person name="Yamamoto S."/>
            <person name="Yamane H."/>
            <person name="Yoshiki S."/>
            <person name="Yoshihara R."/>
            <person name="Yukawa K."/>
            <person name="Zhong H."/>
            <person name="Yano M."/>
            <person name="Yuan Q."/>
            <person name="Ouyang S."/>
            <person name="Liu J."/>
            <person name="Jones K.M."/>
            <person name="Gansberger K."/>
            <person name="Moffat K."/>
            <person name="Hill J."/>
            <person name="Bera J."/>
            <person name="Fadrosh D."/>
            <person name="Jin S."/>
            <person name="Johri S."/>
            <person name="Kim M."/>
            <person name="Overton L."/>
            <person name="Reardon M."/>
            <person name="Tsitrin T."/>
            <person name="Vuong H."/>
            <person name="Weaver B."/>
            <person name="Ciecko A."/>
            <person name="Tallon L."/>
            <person name="Jackson J."/>
            <person name="Pai G."/>
            <person name="Aken S.V."/>
            <person name="Utterback T."/>
            <person name="Reidmuller S."/>
            <person name="Feldblyum T."/>
            <person name="Hsiao J."/>
            <person name="Zismann V."/>
            <person name="Iobst S."/>
            <person name="de Vazeille A.R."/>
            <person name="Buell C.R."/>
            <person name="Ying K."/>
            <person name="Li Y."/>
            <person name="Lu T."/>
            <person name="Huang Y."/>
            <person name="Zhao Q."/>
            <person name="Feng Q."/>
            <person name="Zhang L."/>
            <person name="Zhu J."/>
            <person name="Weng Q."/>
            <person name="Mu J."/>
            <person name="Lu Y."/>
            <person name="Fan D."/>
            <person name="Liu Y."/>
            <person name="Guan J."/>
            <person name="Zhang Y."/>
            <person name="Yu S."/>
            <person name="Liu X."/>
            <person name="Zhang Y."/>
            <person name="Hong G."/>
            <person name="Han B."/>
            <person name="Choisne N."/>
            <person name="Demange N."/>
            <person name="Orjeda G."/>
            <person name="Samain S."/>
            <person name="Cattolico L."/>
            <person name="Pelletier E."/>
            <person name="Couloux A."/>
            <person name="Segurens B."/>
            <person name="Wincker P."/>
            <person name="D'Hont A."/>
            <person name="Scarpelli C."/>
            <person name="Weissenbach J."/>
            <person name="Salanoubat M."/>
            <person name="Quetier F."/>
            <person name="Yu Y."/>
            <person name="Kim H.R."/>
            <person name="Rambo T."/>
            <person name="Currie J."/>
            <person name="Collura K."/>
            <person name="Luo M."/>
            <person name="Yang T."/>
            <person name="Ammiraju J.S.S."/>
            <person name="Engler F."/>
            <person name="Soderlund C."/>
            <person name="Wing R.A."/>
            <person name="Palmer L.E."/>
            <person name="de la Bastide M."/>
            <person name="Spiegel L."/>
            <person name="Nascimento L."/>
            <person name="Zutavern T."/>
            <person name="O'Shaughnessy A."/>
            <person name="Dike S."/>
            <person name="Dedhia N."/>
            <person name="Preston R."/>
            <person name="Balija V."/>
            <person name="McCombie W.R."/>
            <person name="Chow T."/>
            <person name="Chen H."/>
            <person name="Chung M."/>
            <person name="Chen C."/>
            <person name="Shaw J."/>
            <person name="Wu H."/>
            <person name="Hsiao K."/>
            <person name="Chao Y."/>
            <person name="Chu M."/>
            <person name="Cheng C."/>
            <person name="Hour A."/>
            <person name="Lee P."/>
            <person name="Lin S."/>
            <person name="Lin Y."/>
            <person name="Liou J."/>
            <person name="Liu S."/>
            <person name="Hsing Y."/>
            <person name="Raghuvanshi S."/>
            <person name="Mohanty A."/>
            <person name="Bharti A.K."/>
            <person name="Gaur A."/>
            <person name="Gupta V."/>
            <person name="Kumar D."/>
            <person name="Ravi V."/>
            <person name="Vij S."/>
            <person name="Kapur A."/>
            <person name="Khurana P."/>
            <person name="Khurana P."/>
            <person name="Khurana J.P."/>
            <person name="Tyagi A.K."/>
            <person name="Gaikwad K."/>
            <person name="Singh A."/>
            <person name="Dalal V."/>
            <person name="Srivastava S."/>
            <person name="Dixit A."/>
            <person name="Pal A.K."/>
            <person name="Ghazi I.A."/>
            <person name="Yadav M."/>
            <person name="Pandit A."/>
            <person name="Bhargava A."/>
            <person name="Sureshbabu K."/>
            <person name="Batra K."/>
            <person name="Sharma T.R."/>
            <person name="Mohapatra T."/>
            <person name="Singh N.K."/>
            <person name="Messing J."/>
            <person name="Nelson A.B."/>
            <person name="Fuks G."/>
            <person name="Kavchok S."/>
            <person name="Keizer G."/>
            <person name="Linton E."/>
            <person name="Llaca V."/>
            <person name="Song R."/>
            <person name="Tanyolac B."/>
            <person name="Young S."/>
            <person name="Ho-Il K."/>
            <person name="Hahn J.H."/>
            <person name="Sangsakoo G."/>
            <person name="Vanavichit A."/>
            <person name="de Mattos Luiz.A.T."/>
            <person name="Zimmer P.D."/>
            <person name="Malone G."/>
            <person name="Dellagostin O."/>
            <person name="de Oliveira A.C."/>
            <person name="Bevan M."/>
            <person name="Bancroft I."/>
            <person name="Minx P."/>
            <person name="Cordum H."/>
            <person name="Wilson R."/>
            <person name="Cheng Z."/>
            <person name="Jin W."/>
            <person name="Jiang J."/>
            <person name="Leong S.A."/>
            <person name="Iwama H."/>
            <person name="Gojobori T."/>
            <person name="Itoh T."/>
            <person name="Niimura Y."/>
            <person name="Fujii Y."/>
            <person name="Habara T."/>
            <person name="Sakai H."/>
            <person name="Sato Y."/>
            <person name="Wilson G."/>
            <person name="Kumar K."/>
            <person name="McCouch S."/>
            <person name="Juretic N."/>
            <person name="Hoen D."/>
            <person name="Wright S."/>
            <person name="Bruskiewich R."/>
            <person name="Bureau T."/>
            <person name="Miyao A."/>
            <person name="Hirochika H."/>
            <person name="Nishikawa T."/>
            <person name="Kadowaki K."/>
            <person name="Sugiura M."/>
            <person name="Burr B."/>
            <person name="Sasaki T."/>
        </authorList>
    </citation>
    <scope>NUCLEOTIDE SEQUENCE [LARGE SCALE GENOMIC DNA]</scope>
    <source>
        <strain evidence="19">cv. Nipponbare</strain>
    </source>
</reference>
<evidence type="ECO:0000256" key="8">
    <source>
        <dbReference type="ARBA" id="ARBA00022777"/>
    </source>
</evidence>
<dbReference type="eggNOG" id="KOG1187">
    <property type="taxonomic scope" value="Eukaryota"/>
</dbReference>
<sequence length="569" mass="63556">MSQPNRPREASTPPPPRAAMATRVKPPPPSRPVVAKSPPRRQPHPPPPPPPPLPRHALHRQHEREGEATMSVWSVGFINARLSQRTPVLGLRLWVLVAAGAAAAVVLALLIVVCLCRRCRRRRCSRLAPAPPHHGRSNRSLKQQQSMVSDKDIEEAARWPPPPSFQPPIEVIKAEQTAPLIMVEAARTSGETATSSGGSTRGWSTESGGSDAAEPEASRRGWGRRYTRRELEEATNRFAAENVLGEGGYGVVYKGILRDNTAVAIKNLHNNRGQAEKDFKVEVATIGRVRHKNLVSLLGYCEGACRLLVYEYMENSNLDKWLHHGDDEISPLTWDMRMHILLGTARGLAYLHEGLEPKIVHRDVKSSNILLDRHWNARVSDFGLAKLLCSERSYVTTRVMGTFGSVPFSMSSLRESTILFIDRHSLTNSPFSPVACRYVAPEYARTGMLNERSDVYSFGVLIMEIISGRTPVDYTRPAPEVNLVEWLKRMVAERRVEEVVDPRLPETPPPKVLKRAVLAALRCVDPDGGQRPTMGHVVHMLEDDLKFRDELQLARDLSPHASDSYEYEL</sequence>
<feature type="transmembrane region" description="Helical" evidence="16">
    <location>
        <begin position="93"/>
        <end position="116"/>
    </location>
</feature>
<evidence type="ECO:0000256" key="2">
    <source>
        <dbReference type="ARBA" id="ARBA00012513"/>
    </source>
</evidence>
<feature type="region of interest" description="Disordered" evidence="15">
    <location>
        <begin position="1"/>
        <end position="66"/>
    </location>
</feature>
<comment type="catalytic activity">
    <reaction evidence="12">
        <text>L-threonyl-[protein] + ATP = O-phospho-L-threonyl-[protein] + ADP + H(+)</text>
        <dbReference type="Rhea" id="RHEA:46608"/>
        <dbReference type="Rhea" id="RHEA-COMP:11060"/>
        <dbReference type="Rhea" id="RHEA-COMP:11605"/>
        <dbReference type="ChEBI" id="CHEBI:15378"/>
        <dbReference type="ChEBI" id="CHEBI:30013"/>
        <dbReference type="ChEBI" id="CHEBI:30616"/>
        <dbReference type="ChEBI" id="CHEBI:61977"/>
        <dbReference type="ChEBI" id="CHEBI:456216"/>
        <dbReference type="EC" id="2.7.11.1"/>
    </reaction>
</comment>
<evidence type="ECO:0000259" key="17">
    <source>
        <dbReference type="PROSITE" id="PS50011"/>
    </source>
</evidence>
<dbReference type="Gramene" id="Os10t0533150-00">
    <property type="protein sequence ID" value="Os10t0533150-00"/>
    <property type="gene ID" value="Os10g0533150"/>
</dbReference>
<dbReference type="InterPro" id="IPR001245">
    <property type="entry name" value="Ser-Thr/Tyr_kinase_cat_dom"/>
</dbReference>
<evidence type="ECO:0000256" key="5">
    <source>
        <dbReference type="ARBA" id="ARBA00022679"/>
    </source>
</evidence>
<dbReference type="FunFam" id="3.30.200.20:FF:000178">
    <property type="entry name" value="serine/threonine-protein kinase PBS1-like"/>
    <property type="match status" value="1"/>
</dbReference>
<dbReference type="PROSITE" id="PS00107">
    <property type="entry name" value="PROTEIN_KINASE_ATP"/>
    <property type="match status" value="1"/>
</dbReference>
<dbReference type="Gene3D" id="1.10.510.10">
    <property type="entry name" value="Transferase(Phosphotransferase) domain 1"/>
    <property type="match status" value="1"/>
</dbReference>
<proteinExistence type="predicted"/>
<dbReference type="OMA" id="APLIMVE"/>
<evidence type="ECO:0000256" key="1">
    <source>
        <dbReference type="ARBA" id="ARBA00004167"/>
    </source>
</evidence>
<reference evidence="18 19" key="3">
    <citation type="journal article" date="2013" name="Rice">
        <title>Improvement of the Oryza sativa Nipponbare reference genome using next generation sequence and optical map data.</title>
        <authorList>
            <person name="Kawahara Y."/>
            <person name="de la Bastide M."/>
            <person name="Hamilton J.P."/>
            <person name="Kanamori H."/>
            <person name="McCombie W.R."/>
            <person name="Ouyang S."/>
            <person name="Schwartz D.C."/>
            <person name="Tanaka T."/>
            <person name="Wu J."/>
            <person name="Zhou S."/>
            <person name="Childs K.L."/>
            <person name="Davidson R.M."/>
            <person name="Lin H."/>
            <person name="Quesada-Ocampo L."/>
            <person name="Vaillancourt B."/>
            <person name="Sakai H."/>
            <person name="Lee S.S."/>
            <person name="Kim J."/>
            <person name="Numa H."/>
            <person name="Itoh T."/>
            <person name="Buell C.R."/>
            <person name="Matsumoto T."/>
        </authorList>
    </citation>
    <scope>NUCLEOTIDE SEQUENCE [LARGE SCALE GENOMIC DNA]</scope>
    <source>
        <strain evidence="19">cv. Nipponbare</strain>
    </source>
</reference>
<dbReference type="InterPro" id="IPR000719">
    <property type="entry name" value="Prot_kinase_dom"/>
</dbReference>
<dbReference type="GO" id="GO:0004674">
    <property type="term" value="F:protein serine/threonine kinase activity"/>
    <property type="evidence" value="ECO:0007669"/>
    <property type="project" value="UniProtKB-KW"/>
</dbReference>
<keyword evidence="9 14" id="KW-0067">ATP-binding</keyword>
<evidence type="ECO:0000313" key="19">
    <source>
        <dbReference type="Proteomes" id="UP000059680"/>
    </source>
</evidence>
<comment type="catalytic activity">
    <reaction evidence="13">
        <text>L-seryl-[protein] + ATP = O-phospho-L-seryl-[protein] + ADP + H(+)</text>
        <dbReference type="Rhea" id="RHEA:17989"/>
        <dbReference type="Rhea" id="RHEA-COMP:9863"/>
        <dbReference type="Rhea" id="RHEA-COMP:11604"/>
        <dbReference type="ChEBI" id="CHEBI:15378"/>
        <dbReference type="ChEBI" id="CHEBI:29999"/>
        <dbReference type="ChEBI" id="CHEBI:30616"/>
        <dbReference type="ChEBI" id="CHEBI:83421"/>
        <dbReference type="ChEBI" id="CHEBI:456216"/>
        <dbReference type="EC" id="2.7.11.1"/>
    </reaction>
</comment>
<dbReference type="InParanoid" id="A0A0P0XWN1"/>
<feature type="binding site" evidence="14">
    <location>
        <position position="266"/>
    </location>
    <ligand>
        <name>ATP</name>
        <dbReference type="ChEBI" id="CHEBI:30616"/>
    </ligand>
</feature>
<keyword evidence="7 14" id="KW-0547">Nucleotide-binding</keyword>
<dbReference type="PaxDb" id="39947-A0A0P0XWN1"/>
<feature type="compositionally biased region" description="Pro residues" evidence="15">
    <location>
        <begin position="44"/>
        <end position="54"/>
    </location>
</feature>
<evidence type="ECO:0000256" key="16">
    <source>
        <dbReference type="SAM" id="Phobius"/>
    </source>
</evidence>
<dbReference type="GO" id="GO:0016020">
    <property type="term" value="C:membrane"/>
    <property type="evidence" value="ECO:0007669"/>
    <property type="project" value="UniProtKB-SubCell"/>
</dbReference>
<keyword evidence="8" id="KW-0418">Kinase</keyword>
<dbReference type="GO" id="GO:0005524">
    <property type="term" value="F:ATP binding"/>
    <property type="evidence" value="ECO:0007669"/>
    <property type="project" value="UniProtKB-UniRule"/>
</dbReference>
<dbReference type="SMR" id="A0A0P0XWN1"/>
<dbReference type="AlphaFoldDB" id="A0A0P0XWN1"/>
<evidence type="ECO:0000256" key="6">
    <source>
        <dbReference type="ARBA" id="ARBA00022692"/>
    </source>
</evidence>
<evidence type="ECO:0000256" key="9">
    <source>
        <dbReference type="ARBA" id="ARBA00022840"/>
    </source>
</evidence>
<dbReference type="STRING" id="39947.A0A0P0XWN1"/>
<feature type="compositionally biased region" description="Low complexity" evidence="15">
    <location>
        <begin position="188"/>
        <end position="210"/>
    </location>
</feature>
<evidence type="ECO:0000256" key="7">
    <source>
        <dbReference type="ARBA" id="ARBA00022741"/>
    </source>
</evidence>
<organism evidence="18 19">
    <name type="scientific">Oryza sativa subsp. japonica</name>
    <name type="common">Rice</name>
    <dbReference type="NCBI Taxonomy" id="39947"/>
    <lineage>
        <taxon>Eukaryota</taxon>
        <taxon>Viridiplantae</taxon>
        <taxon>Streptophyta</taxon>
        <taxon>Embryophyta</taxon>
        <taxon>Tracheophyta</taxon>
        <taxon>Spermatophyta</taxon>
        <taxon>Magnoliopsida</taxon>
        <taxon>Liliopsida</taxon>
        <taxon>Poales</taxon>
        <taxon>Poaceae</taxon>
        <taxon>BOP clade</taxon>
        <taxon>Oryzoideae</taxon>
        <taxon>Oryzeae</taxon>
        <taxon>Oryzinae</taxon>
        <taxon>Oryza</taxon>
        <taxon>Oryza sativa</taxon>
    </lineage>
</organism>
<keyword evidence="11 16" id="KW-0472">Membrane</keyword>
<keyword evidence="3" id="KW-0723">Serine/threonine-protein kinase</keyword>
<reference evidence="18 19" key="2">
    <citation type="journal article" date="2013" name="Plant Cell Physiol.">
        <title>Rice Annotation Project Database (RAP-DB): an integrative and interactive database for rice genomics.</title>
        <authorList>
            <person name="Sakai H."/>
            <person name="Lee S.S."/>
            <person name="Tanaka T."/>
            <person name="Numa H."/>
            <person name="Kim J."/>
            <person name="Kawahara Y."/>
            <person name="Wakimoto H."/>
            <person name="Yang C.C."/>
            <person name="Iwamoto M."/>
            <person name="Abe T."/>
            <person name="Yamada Y."/>
            <person name="Muto A."/>
            <person name="Inokuchi H."/>
            <person name="Ikemura T."/>
            <person name="Matsumoto T."/>
            <person name="Sasaki T."/>
            <person name="Itoh T."/>
        </authorList>
    </citation>
    <scope>NUCLEOTIDE SEQUENCE [LARGE SCALE GENOMIC DNA]</scope>
    <source>
        <strain evidence="19">cv. Nipponbare</strain>
    </source>
</reference>
<dbReference type="EMBL" id="AP014966">
    <property type="protein sequence ID" value="BAT11797.1"/>
    <property type="molecule type" value="Genomic_DNA"/>
</dbReference>
<evidence type="ECO:0000256" key="14">
    <source>
        <dbReference type="PROSITE-ProRule" id="PRU10141"/>
    </source>
</evidence>
<dbReference type="Gene3D" id="3.30.200.20">
    <property type="entry name" value="Phosphorylase Kinase, domain 1"/>
    <property type="match status" value="1"/>
</dbReference>
<accession>A0A0P0XWN1</accession>
<keyword evidence="10 16" id="KW-1133">Transmembrane helix</keyword>
<dbReference type="PROSITE" id="PS00108">
    <property type="entry name" value="PROTEIN_KINASE_ST"/>
    <property type="match status" value="1"/>
</dbReference>
<feature type="region of interest" description="Disordered" evidence="15">
    <location>
        <begin position="188"/>
        <end position="221"/>
    </location>
</feature>
<keyword evidence="4" id="KW-0597">Phosphoprotein</keyword>
<feature type="domain" description="Protein kinase" evidence="17">
    <location>
        <begin position="238"/>
        <end position="542"/>
    </location>
</feature>
<keyword evidence="5" id="KW-0808">Transferase</keyword>
<dbReference type="FunCoup" id="A0A0P0XWN1">
    <property type="interactions" value="240"/>
</dbReference>
<evidence type="ECO:0000256" key="11">
    <source>
        <dbReference type="ARBA" id="ARBA00023136"/>
    </source>
</evidence>
<keyword evidence="6 16" id="KW-0812">Transmembrane</keyword>
<dbReference type="OrthoDB" id="4062651at2759"/>
<dbReference type="FunFam" id="1.10.510.10:FF:001023">
    <property type="entry name" value="Os07g0541700 protein"/>
    <property type="match status" value="1"/>
</dbReference>
<evidence type="ECO:0000256" key="13">
    <source>
        <dbReference type="ARBA" id="ARBA00048679"/>
    </source>
</evidence>
<dbReference type="PANTHER" id="PTHR47984:SF24">
    <property type="entry name" value="OS10G0533150 PROTEIN"/>
    <property type="match status" value="1"/>
</dbReference>
<dbReference type="SMART" id="SM00220">
    <property type="entry name" value="S_TKc"/>
    <property type="match status" value="1"/>
</dbReference>
<evidence type="ECO:0000256" key="15">
    <source>
        <dbReference type="SAM" id="MobiDB-lite"/>
    </source>
</evidence>
<comment type="subcellular location">
    <subcellularLocation>
        <location evidence="1">Membrane</location>
        <topology evidence="1">Single-pass membrane protein</topology>
    </subcellularLocation>
</comment>
<evidence type="ECO:0000256" key="3">
    <source>
        <dbReference type="ARBA" id="ARBA00022527"/>
    </source>
</evidence>
<dbReference type="InterPro" id="IPR052232">
    <property type="entry name" value="RLK_Ser/Thr-Kinase"/>
</dbReference>
<dbReference type="PROSITE" id="PS50011">
    <property type="entry name" value="PROTEIN_KINASE_DOM"/>
    <property type="match status" value="1"/>
</dbReference>
<evidence type="ECO:0000256" key="10">
    <source>
        <dbReference type="ARBA" id="ARBA00022989"/>
    </source>
</evidence>
<evidence type="ECO:0000256" key="12">
    <source>
        <dbReference type="ARBA" id="ARBA00047899"/>
    </source>
</evidence>
<dbReference type="InterPro" id="IPR017441">
    <property type="entry name" value="Protein_kinase_ATP_BS"/>
</dbReference>
<evidence type="ECO:0000256" key="4">
    <source>
        <dbReference type="ARBA" id="ARBA00022553"/>
    </source>
</evidence>
<keyword evidence="19" id="KW-1185">Reference proteome</keyword>
<gene>
    <name evidence="18" type="ordered locus">Os10g0533150</name>
    <name evidence="18" type="ORF">OSNPB_100533150</name>
</gene>
<dbReference type="CDD" id="cd14066">
    <property type="entry name" value="STKc_IRAK"/>
    <property type="match status" value="1"/>
</dbReference>
<dbReference type="InterPro" id="IPR008271">
    <property type="entry name" value="Ser/Thr_kinase_AS"/>
</dbReference>
<dbReference type="SUPFAM" id="SSF56112">
    <property type="entry name" value="Protein kinase-like (PK-like)"/>
    <property type="match status" value="1"/>
</dbReference>
<dbReference type="Proteomes" id="UP000059680">
    <property type="component" value="Chromosome 10"/>
</dbReference>
<dbReference type="PANTHER" id="PTHR47984">
    <property type="entry name" value="OS01G0323000 PROTEIN"/>
    <property type="match status" value="1"/>
</dbReference>
<dbReference type="FunFam" id="1.10.510.10:FF:000035">
    <property type="entry name" value="Putative receptor-like serine/threonine-protein kinase"/>
    <property type="match status" value="1"/>
</dbReference>
<dbReference type="EC" id="2.7.11.1" evidence="2"/>
<dbReference type="InterPro" id="IPR011009">
    <property type="entry name" value="Kinase-like_dom_sf"/>
</dbReference>
<evidence type="ECO:0000313" key="18">
    <source>
        <dbReference type="EMBL" id="BAT11797.1"/>
    </source>
</evidence>
<protein>
    <recommendedName>
        <fullName evidence="2">non-specific serine/threonine protein kinase</fullName>
        <ecNumber evidence="2">2.7.11.1</ecNumber>
    </recommendedName>
</protein>
<feature type="region of interest" description="Disordered" evidence="15">
    <location>
        <begin position="127"/>
        <end position="166"/>
    </location>
</feature>